<sequence>MNGTDDSEHAAILNALTREITAMAKLSPTVRRVAMQAAGHSVEVEWSDTAAGPQVVQVSQPQPDERDHEGSDDNTDEHVVVRAPLVGTFYTAPQPGAPPFVSAGDTVEKGQTLAIIEAMKLMNPLLAECAGTVEKVLVPNGEAVEFDQALIVLAPGEPGSPQDREGGPG</sequence>
<dbReference type="SUPFAM" id="SSF51230">
    <property type="entry name" value="Single hybrid motif"/>
    <property type="match status" value="1"/>
</dbReference>
<evidence type="ECO:0000256" key="5">
    <source>
        <dbReference type="ARBA" id="ARBA00023098"/>
    </source>
</evidence>
<dbReference type="GO" id="GO:0006633">
    <property type="term" value="P:fatty acid biosynthetic process"/>
    <property type="evidence" value="ECO:0007669"/>
    <property type="project" value="UniProtKB-KW"/>
</dbReference>
<comment type="pathway">
    <text evidence="1 8">Lipid metabolism; fatty acid biosynthesis.</text>
</comment>
<dbReference type="EMBL" id="BSTI01000009">
    <property type="protein sequence ID" value="GLY67821.1"/>
    <property type="molecule type" value="Genomic_DNA"/>
</dbReference>
<feature type="compositionally biased region" description="Basic and acidic residues" evidence="9">
    <location>
        <begin position="63"/>
        <end position="77"/>
    </location>
</feature>
<evidence type="ECO:0000256" key="1">
    <source>
        <dbReference type="ARBA" id="ARBA00005194"/>
    </source>
</evidence>
<name>A0A9W6VIU2_9PSEU</name>
<dbReference type="InterPro" id="IPR001249">
    <property type="entry name" value="AcCoA_biotinCC"/>
</dbReference>
<dbReference type="PRINTS" id="PR01071">
    <property type="entry name" value="ACOABIOTINCC"/>
</dbReference>
<evidence type="ECO:0000256" key="6">
    <source>
        <dbReference type="ARBA" id="ARBA00023160"/>
    </source>
</evidence>
<dbReference type="InterPro" id="IPR050709">
    <property type="entry name" value="Biotin_Carboxyl_Carrier/Decarb"/>
</dbReference>
<dbReference type="InterPro" id="IPR001882">
    <property type="entry name" value="Biotin_BS"/>
</dbReference>
<keyword evidence="12" id="KW-1185">Reference proteome</keyword>
<dbReference type="Pfam" id="PF00364">
    <property type="entry name" value="Biotin_lipoyl"/>
    <property type="match status" value="1"/>
</dbReference>
<dbReference type="GO" id="GO:0009317">
    <property type="term" value="C:acetyl-CoA carboxylase complex"/>
    <property type="evidence" value="ECO:0007669"/>
    <property type="project" value="InterPro"/>
</dbReference>
<evidence type="ECO:0000256" key="8">
    <source>
        <dbReference type="RuleBase" id="RU364072"/>
    </source>
</evidence>
<dbReference type="FunFam" id="2.40.50.100:FF:000003">
    <property type="entry name" value="Acetyl-CoA carboxylase biotin carboxyl carrier protein"/>
    <property type="match status" value="1"/>
</dbReference>
<comment type="function">
    <text evidence="8">This protein is a component of the acetyl coenzyme A carboxylase complex; first, biotin carboxylase catalyzes the carboxylation of the carrier protein and then the transcarboxylase transfers the carboxyl group to form malonyl-CoA.</text>
</comment>
<dbReference type="Gene3D" id="2.40.50.100">
    <property type="match status" value="1"/>
</dbReference>
<dbReference type="PROSITE" id="PS50968">
    <property type="entry name" value="BIOTINYL_LIPOYL"/>
    <property type="match status" value="1"/>
</dbReference>
<keyword evidence="5 8" id="KW-0443">Lipid metabolism</keyword>
<protein>
    <recommendedName>
        <fullName evidence="2 8">Biotin carboxyl carrier protein of acetyl-CoA carboxylase</fullName>
    </recommendedName>
</protein>
<dbReference type="InterPro" id="IPR000089">
    <property type="entry name" value="Biotin_lipoyl"/>
</dbReference>
<dbReference type="Proteomes" id="UP001165136">
    <property type="component" value="Unassembled WGS sequence"/>
</dbReference>
<evidence type="ECO:0000256" key="4">
    <source>
        <dbReference type="ARBA" id="ARBA00022832"/>
    </source>
</evidence>
<reference evidence="11" key="1">
    <citation type="submission" date="2023-03" db="EMBL/GenBank/DDBJ databases">
        <title>Amycolatopsis taiwanensis NBRC 103393.</title>
        <authorList>
            <person name="Ichikawa N."/>
            <person name="Sato H."/>
            <person name="Tonouchi N."/>
        </authorList>
    </citation>
    <scope>NUCLEOTIDE SEQUENCE</scope>
    <source>
        <strain evidence="11">NBRC 103393</strain>
    </source>
</reference>
<feature type="region of interest" description="Disordered" evidence="9">
    <location>
        <begin position="45"/>
        <end position="77"/>
    </location>
</feature>
<keyword evidence="7 8" id="KW-0092">Biotin</keyword>
<dbReference type="PANTHER" id="PTHR45266">
    <property type="entry name" value="OXALOACETATE DECARBOXYLASE ALPHA CHAIN"/>
    <property type="match status" value="1"/>
</dbReference>
<dbReference type="CDD" id="cd06850">
    <property type="entry name" value="biotinyl_domain"/>
    <property type="match status" value="1"/>
</dbReference>
<feature type="domain" description="Lipoyl-binding" evidence="10">
    <location>
        <begin position="78"/>
        <end position="154"/>
    </location>
</feature>
<dbReference type="InterPro" id="IPR011053">
    <property type="entry name" value="Single_hybrid_motif"/>
</dbReference>
<organism evidence="11 12">
    <name type="scientific">Amycolatopsis taiwanensis</name>
    <dbReference type="NCBI Taxonomy" id="342230"/>
    <lineage>
        <taxon>Bacteria</taxon>
        <taxon>Bacillati</taxon>
        <taxon>Actinomycetota</taxon>
        <taxon>Actinomycetes</taxon>
        <taxon>Pseudonocardiales</taxon>
        <taxon>Pseudonocardiaceae</taxon>
        <taxon>Amycolatopsis</taxon>
    </lineage>
</organism>
<keyword evidence="6 8" id="KW-0275">Fatty acid biosynthesis</keyword>
<evidence type="ECO:0000259" key="10">
    <source>
        <dbReference type="PROSITE" id="PS50968"/>
    </source>
</evidence>
<proteinExistence type="predicted"/>
<comment type="caution">
    <text evidence="11">The sequence shown here is derived from an EMBL/GenBank/DDBJ whole genome shotgun (WGS) entry which is preliminary data.</text>
</comment>
<dbReference type="RefSeq" id="WP_285488011.1">
    <property type="nucleotide sequence ID" value="NZ_BSTI01000009.1"/>
</dbReference>
<evidence type="ECO:0000313" key="12">
    <source>
        <dbReference type="Proteomes" id="UP001165136"/>
    </source>
</evidence>
<evidence type="ECO:0000256" key="3">
    <source>
        <dbReference type="ARBA" id="ARBA00022516"/>
    </source>
</evidence>
<dbReference type="AlphaFoldDB" id="A0A9W6VIU2"/>
<gene>
    <name evidence="11" type="ORF">Atai01_44400</name>
</gene>
<keyword evidence="4 8" id="KW-0276">Fatty acid metabolism</keyword>
<keyword evidence="3 8" id="KW-0444">Lipid biosynthesis</keyword>
<evidence type="ECO:0000256" key="7">
    <source>
        <dbReference type="ARBA" id="ARBA00023267"/>
    </source>
</evidence>
<dbReference type="PROSITE" id="PS00188">
    <property type="entry name" value="BIOTIN"/>
    <property type="match status" value="1"/>
</dbReference>
<evidence type="ECO:0000313" key="11">
    <source>
        <dbReference type="EMBL" id="GLY67821.1"/>
    </source>
</evidence>
<accession>A0A9W6VIU2</accession>
<evidence type="ECO:0000256" key="2">
    <source>
        <dbReference type="ARBA" id="ARBA00017562"/>
    </source>
</evidence>
<feature type="compositionally biased region" description="Low complexity" evidence="9">
    <location>
        <begin position="53"/>
        <end position="62"/>
    </location>
</feature>
<dbReference type="PANTHER" id="PTHR45266:SF3">
    <property type="entry name" value="OXALOACETATE DECARBOXYLASE ALPHA CHAIN"/>
    <property type="match status" value="1"/>
</dbReference>
<evidence type="ECO:0000256" key="9">
    <source>
        <dbReference type="SAM" id="MobiDB-lite"/>
    </source>
</evidence>
<dbReference type="GO" id="GO:0003989">
    <property type="term" value="F:acetyl-CoA carboxylase activity"/>
    <property type="evidence" value="ECO:0007669"/>
    <property type="project" value="InterPro"/>
</dbReference>